<comment type="caution">
    <text evidence="5">The sequence shown here is derived from an EMBL/GenBank/DDBJ whole genome shotgun (WGS) entry which is preliminary data.</text>
</comment>
<organism evidence="5 6">
    <name type="scientific">Paramarasmius palmivorus</name>
    <dbReference type="NCBI Taxonomy" id="297713"/>
    <lineage>
        <taxon>Eukaryota</taxon>
        <taxon>Fungi</taxon>
        <taxon>Dikarya</taxon>
        <taxon>Basidiomycota</taxon>
        <taxon>Agaricomycotina</taxon>
        <taxon>Agaricomycetes</taxon>
        <taxon>Agaricomycetidae</taxon>
        <taxon>Agaricales</taxon>
        <taxon>Marasmiineae</taxon>
        <taxon>Marasmiaceae</taxon>
        <taxon>Paramarasmius</taxon>
    </lineage>
</organism>
<dbReference type="InterPro" id="IPR019734">
    <property type="entry name" value="TPR_rpt"/>
</dbReference>
<feature type="compositionally biased region" description="Basic and acidic residues" evidence="4">
    <location>
        <begin position="320"/>
        <end position="329"/>
    </location>
</feature>
<dbReference type="Proteomes" id="UP001383192">
    <property type="component" value="Unassembled WGS sequence"/>
</dbReference>
<accession>A0AAW0E7G2</accession>
<feature type="compositionally biased region" description="Polar residues" evidence="4">
    <location>
        <begin position="752"/>
        <end position="762"/>
    </location>
</feature>
<feature type="repeat" description="TPR" evidence="3">
    <location>
        <begin position="595"/>
        <end position="628"/>
    </location>
</feature>
<protein>
    <recommendedName>
        <fullName evidence="7">Tetratricopeptide repeat domain 27</fullName>
    </recommendedName>
</protein>
<dbReference type="EMBL" id="JAYKXP010000004">
    <property type="protein sequence ID" value="KAK7059114.1"/>
    <property type="molecule type" value="Genomic_DNA"/>
</dbReference>
<reference evidence="5 6" key="1">
    <citation type="submission" date="2024-01" db="EMBL/GenBank/DDBJ databases">
        <title>A draft genome for a cacao thread blight-causing isolate of Paramarasmius palmivorus.</title>
        <authorList>
            <person name="Baruah I.K."/>
            <person name="Bukari Y."/>
            <person name="Amoako-Attah I."/>
            <person name="Meinhardt L.W."/>
            <person name="Bailey B.A."/>
            <person name="Cohen S.P."/>
        </authorList>
    </citation>
    <scope>NUCLEOTIDE SEQUENCE [LARGE SCALE GENOMIC DNA]</scope>
    <source>
        <strain evidence="5 6">GH-12</strain>
    </source>
</reference>
<evidence type="ECO:0008006" key="7">
    <source>
        <dbReference type="Google" id="ProtNLM"/>
    </source>
</evidence>
<evidence type="ECO:0000313" key="5">
    <source>
        <dbReference type="EMBL" id="KAK7059114.1"/>
    </source>
</evidence>
<keyword evidence="1" id="KW-0677">Repeat</keyword>
<feature type="region of interest" description="Disordered" evidence="4">
    <location>
        <begin position="312"/>
        <end position="333"/>
    </location>
</feature>
<dbReference type="SUPFAM" id="SSF48452">
    <property type="entry name" value="TPR-like"/>
    <property type="match status" value="2"/>
</dbReference>
<proteinExistence type="predicted"/>
<dbReference type="InterPro" id="IPR011990">
    <property type="entry name" value="TPR-like_helical_dom_sf"/>
</dbReference>
<name>A0AAW0E7G2_9AGAR</name>
<dbReference type="SMART" id="SM00028">
    <property type="entry name" value="TPR"/>
    <property type="match status" value="2"/>
</dbReference>
<dbReference type="Gene3D" id="1.25.40.10">
    <property type="entry name" value="Tetratricopeptide repeat domain"/>
    <property type="match status" value="1"/>
</dbReference>
<dbReference type="InterPro" id="IPR044244">
    <property type="entry name" value="TTC27/Emw1"/>
</dbReference>
<evidence type="ECO:0000256" key="1">
    <source>
        <dbReference type="ARBA" id="ARBA00022737"/>
    </source>
</evidence>
<evidence type="ECO:0000256" key="4">
    <source>
        <dbReference type="SAM" id="MobiDB-lite"/>
    </source>
</evidence>
<dbReference type="PANTHER" id="PTHR16193:SF0">
    <property type="entry name" value="TETRATRICOPEPTIDE REPEAT PROTEIN 27"/>
    <property type="match status" value="1"/>
</dbReference>
<dbReference type="AlphaFoldDB" id="A0AAW0E7G2"/>
<evidence type="ECO:0000313" key="6">
    <source>
        <dbReference type="Proteomes" id="UP001383192"/>
    </source>
</evidence>
<feature type="region of interest" description="Disordered" evidence="4">
    <location>
        <begin position="748"/>
        <end position="769"/>
    </location>
</feature>
<dbReference type="Pfam" id="PF13181">
    <property type="entry name" value="TPR_8"/>
    <property type="match status" value="1"/>
</dbReference>
<feature type="repeat" description="TPR" evidence="3">
    <location>
        <begin position="561"/>
        <end position="594"/>
    </location>
</feature>
<keyword evidence="6" id="KW-1185">Reference proteome</keyword>
<evidence type="ECO:0000256" key="2">
    <source>
        <dbReference type="ARBA" id="ARBA00022803"/>
    </source>
</evidence>
<sequence length="917" mass="103326">MDQILPVERSLLSGKWDAQNIAETPATNMAKTIVDGSFREALTSSYARKLFHSSSTDIHSGIETLVDPHTPLAENEAQSELFRLNLAIACLHAFIQANWTGPDLDVEPLDIFLGLSKSTTEDILNRQAVSELAYGGEPAYHLTRFATFLRLAQILLDVPYNHCQSVVWWRLRTHIVHQQVLDEAASLPDHVLEEIERWKSPFSADSAELAGRVILEHGLLHHLFRQDRIAAEYFVKASRATGLEYELTGALGKRTKFQQNELSQLVLLAESHLPDDPITTTTSSSSTADDSQPVVPETLALNDDTLLEQTEFTSSAPDASRTDRLKHLDPSNQPPLHPLDQCILLSLCLNVKNTSPLHGLTNEQMAPYITRVISHPRNWSVHTMALLLRSRLESTRTRTVERSTLQLQALVDQMKTTTETDGSNSAPLSERLRYFHAIPLPSRWEMERELAERFISLGVIRSAMEIFERLEMWEEVVKCHVSLERPDRGIAIVKELLEGSKVEAETVLSRGKAGFEDPAKRRRVLDTAREAKLWCLLGDLQPEKAAEHYKRGWEISKHTSGRAIRSLGGYHFARHEYEEARECLKLAVKINPLLSRSWFILGCTCMRLEDWDGAKEAFGRCVSIDEEDGESWNNLASIYLHLEDDKSDGLAEGSKEEEDASDKPKKAASYSNKLLAFRALKQGLKHSYENWRMWSNYMIVAVDVGELSEACRALGRIVQLTSNKGSAVVDEDVLDRLVNAVTRAPSDPEQAIDTSGISSTSGEARPVLNPNEGHGLLPRVLDLFERSILPHVSSPRVYRAYARLMTWQSRWEEALKAWTDAYRESTAGRIARGEADDLILGESGATVWKEAIGEIEEIVDVLRNLGPRIEGGSSKKWRLQARSLVKSFMSRTKDYFEDDTNWERLEALIEELKQDSQ</sequence>
<dbReference type="PROSITE" id="PS50005">
    <property type="entry name" value="TPR"/>
    <property type="match status" value="2"/>
</dbReference>
<keyword evidence="2 3" id="KW-0802">TPR repeat</keyword>
<gene>
    <name evidence="5" type="ORF">VNI00_001739</name>
</gene>
<evidence type="ECO:0000256" key="3">
    <source>
        <dbReference type="PROSITE-ProRule" id="PRU00339"/>
    </source>
</evidence>
<dbReference type="PANTHER" id="PTHR16193">
    <property type="entry name" value="TETRATRICOPEPTIDE REPEAT PROTEIN 27"/>
    <property type="match status" value="1"/>
</dbReference>